<dbReference type="NCBIfam" id="TIGR01730">
    <property type="entry name" value="RND_mfp"/>
    <property type="match status" value="1"/>
</dbReference>
<dbReference type="Pfam" id="PF25944">
    <property type="entry name" value="Beta-barrel_RND"/>
    <property type="match status" value="1"/>
</dbReference>
<evidence type="ECO:0000256" key="2">
    <source>
        <dbReference type="ARBA" id="ARBA00009477"/>
    </source>
</evidence>
<evidence type="ECO:0000256" key="3">
    <source>
        <dbReference type="SAM" id="MobiDB-lite"/>
    </source>
</evidence>
<sequence length="409" mass="42759">MGPKTGFAVAAMMLVPLAACGGGNDAEKQQQQQQAQAGPPQVSVVTVQPQSVTLTSTLPGRTTAFETSEVRPQVNGLVTARLFTEGDLVRAGQPLYRIDSQPYQAQVASARAAVARARAAIASSAALQRRYGELVKINAIARQDYENAVTTAAQAQADVAAQQAALRSAQIDLARTTIRAPISGRIGRSVTTTGALVSAAQTNPLTTIQRLDPIYVDVSQSSADLLKLRQQIAAGDLSRGGTAARVRLRLEDGSVYPIEGKLQFADVSVDPNTGTQTIRALFPNPKGLLLPGMYVRAELVEGTKSNAILVPQRAVTRDERGNPTALVVGADGKLQPRQLTAPRTIGENWLVTAGLNPGDKVVMEGAMMLRPGMPVKAVPYNPNAAPAQPGAPGGGANGQQGQGQQAQGK</sequence>
<dbReference type="GO" id="GO:0005886">
    <property type="term" value="C:plasma membrane"/>
    <property type="evidence" value="ECO:0007669"/>
    <property type="project" value="UniProtKB-SubCell"/>
</dbReference>
<dbReference type="Gene3D" id="1.10.287.470">
    <property type="entry name" value="Helix hairpin bin"/>
    <property type="match status" value="1"/>
</dbReference>
<dbReference type="PANTHER" id="PTHR30158">
    <property type="entry name" value="ACRA/E-RELATED COMPONENT OF DRUG EFFLUX TRANSPORTER"/>
    <property type="match status" value="1"/>
</dbReference>
<dbReference type="RefSeq" id="WP_376699696.1">
    <property type="nucleotide sequence ID" value="NZ_JACHBT010000016.1"/>
</dbReference>
<dbReference type="FunFam" id="2.40.420.20:FF:000001">
    <property type="entry name" value="Efflux RND transporter periplasmic adaptor subunit"/>
    <property type="match status" value="1"/>
</dbReference>
<accession>A0A7X0JE51</accession>
<dbReference type="Proteomes" id="UP000522313">
    <property type="component" value="Unassembled WGS sequence"/>
</dbReference>
<evidence type="ECO:0000259" key="7">
    <source>
        <dbReference type="Pfam" id="PF25944"/>
    </source>
</evidence>
<keyword evidence="4" id="KW-0732">Signal</keyword>
<dbReference type="GO" id="GO:0046677">
    <property type="term" value="P:response to antibiotic"/>
    <property type="evidence" value="ECO:0007669"/>
    <property type="project" value="TreeGrafter"/>
</dbReference>
<dbReference type="InterPro" id="IPR058625">
    <property type="entry name" value="MdtA-like_BSH"/>
</dbReference>
<reference evidence="9 10" key="2">
    <citation type="submission" date="2020-08" db="EMBL/GenBank/DDBJ databases">
        <authorList>
            <person name="Partida-Martinez L."/>
            <person name="Huntemann M."/>
            <person name="Clum A."/>
            <person name="Wang J."/>
            <person name="Palaniappan K."/>
            <person name="Ritter S."/>
            <person name="Chen I.-M."/>
            <person name="Stamatis D."/>
            <person name="Reddy T."/>
            <person name="O'Malley R."/>
            <person name="Daum C."/>
            <person name="Shapiro N."/>
            <person name="Ivanova N."/>
            <person name="Kyrpides N."/>
            <person name="Woyke T."/>
        </authorList>
    </citation>
    <scope>NUCLEOTIDE SEQUENCE [LARGE SCALE GENOMIC DNA]</scope>
    <source>
        <strain evidence="9 10">AS3.13</strain>
    </source>
</reference>
<dbReference type="Pfam" id="PF25876">
    <property type="entry name" value="HH_MFP_RND"/>
    <property type="match status" value="1"/>
</dbReference>
<dbReference type="Pfam" id="PF25917">
    <property type="entry name" value="BSH_RND"/>
    <property type="match status" value="1"/>
</dbReference>
<dbReference type="SUPFAM" id="SSF111369">
    <property type="entry name" value="HlyD-like secretion proteins"/>
    <property type="match status" value="1"/>
</dbReference>
<dbReference type="Gene3D" id="2.40.420.20">
    <property type="match status" value="1"/>
</dbReference>
<evidence type="ECO:0000259" key="8">
    <source>
        <dbReference type="Pfam" id="PF25967"/>
    </source>
</evidence>
<dbReference type="AlphaFoldDB" id="A0A7X0JE51"/>
<evidence type="ECO:0000313" key="10">
    <source>
        <dbReference type="Proteomes" id="UP000522313"/>
    </source>
</evidence>
<feature type="domain" description="Multidrug resistance protein MdtA-like barrel-sandwich hybrid" evidence="6">
    <location>
        <begin position="67"/>
        <end position="209"/>
    </location>
</feature>
<feature type="compositionally biased region" description="Gly residues" evidence="3">
    <location>
        <begin position="391"/>
        <end position="401"/>
    </location>
</feature>
<reference evidence="9 10" key="1">
    <citation type="submission" date="2020-08" db="EMBL/GenBank/DDBJ databases">
        <title>The Agave Microbiome: Exploring the role of microbial communities in plant adaptations to desert environments.</title>
        <authorList>
            <person name="Partida-Martinez L.P."/>
        </authorList>
    </citation>
    <scope>NUCLEOTIDE SEQUENCE [LARGE SCALE GENOMIC DNA]</scope>
    <source>
        <strain evidence="9 10">AS3.13</strain>
    </source>
</reference>
<feature type="domain" description="Multidrug resistance protein MdtA-like beta-barrel" evidence="7">
    <location>
        <begin position="213"/>
        <end position="302"/>
    </location>
</feature>
<dbReference type="InterPro" id="IPR006143">
    <property type="entry name" value="RND_pump_MFP"/>
</dbReference>
<comment type="caution">
    <text evidence="9">The sequence shown here is derived from an EMBL/GenBank/DDBJ whole genome shotgun (WGS) entry which is preliminary data.</text>
</comment>
<feature type="domain" description="Multidrug resistance protein MdtA-like alpha-helical hairpin" evidence="5">
    <location>
        <begin position="107"/>
        <end position="175"/>
    </location>
</feature>
<proteinExistence type="inferred from homology"/>
<dbReference type="InterPro" id="IPR058627">
    <property type="entry name" value="MdtA-like_C"/>
</dbReference>
<dbReference type="InterPro" id="IPR058624">
    <property type="entry name" value="MdtA-like_HH"/>
</dbReference>
<dbReference type="Pfam" id="PF25967">
    <property type="entry name" value="RND-MFP_C"/>
    <property type="match status" value="1"/>
</dbReference>
<evidence type="ECO:0000256" key="4">
    <source>
        <dbReference type="SAM" id="SignalP"/>
    </source>
</evidence>
<evidence type="ECO:0000259" key="5">
    <source>
        <dbReference type="Pfam" id="PF25876"/>
    </source>
</evidence>
<dbReference type="InterPro" id="IPR058626">
    <property type="entry name" value="MdtA-like_b-barrel"/>
</dbReference>
<feature type="signal peptide" evidence="4">
    <location>
        <begin position="1"/>
        <end position="21"/>
    </location>
</feature>
<feature type="compositionally biased region" description="Low complexity" evidence="3">
    <location>
        <begin position="381"/>
        <end position="390"/>
    </location>
</feature>
<organism evidence="9 10">
    <name type="scientific">Sphingomonas endophytica</name>
    <dbReference type="NCBI Taxonomy" id="869719"/>
    <lineage>
        <taxon>Bacteria</taxon>
        <taxon>Pseudomonadati</taxon>
        <taxon>Pseudomonadota</taxon>
        <taxon>Alphaproteobacteria</taxon>
        <taxon>Sphingomonadales</taxon>
        <taxon>Sphingomonadaceae</taxon>
        <taxon>Sphingomonas</taxon>
    </lineage>
</organism>
<dbReference type="Gene3D" id="2.40.50.100">
    <property type="match status" value="1"/>
</dbReference>
<evidence type="ECO:0000256" key="1">
    <source>
        <dbReference type="ARBA" id="ARBA00004196"/>
    </source>
</evidence>
<dbReference type="EMBL" id="JACHBT010000016">
    <property type="protein sequence ID" value="MBB6505885.1"/>
    <property type="molecule type" value="Genomic_DNA"/>
</dbReference>
<feature type="chain" id="PRO_5030652208" evidence="4">
    <location>
        <begin position="22"/>
        <end position="409"/>
    </location>
</feature>
<feature type="domain" description="Multidrug resistance protein MdtA-like C-terminal permuted SH3" evidence="8">
    <location>
        <begin position="306"/>
        <end position="366"/>
    </location>
</feature>
<dbReference type="PANTHER" id="PTHR30158:SF3">
    <property type="entry name" value="MULTIDRUG EFFLUX PUMP SUBUNIT ACRA-RELATED"/>
    <property type="match status" value="1"/>
</dbReference>
<protein>
    <submittedName>
        <fullName evidence="9">Membrane fusion protein (Multidrug efflux system)</fullName>
    </submittedName>
</protein>
<dbReference type="Gene3D" id="2.40.30.170">
    <property type="match status" value="1"/>
</dbReference>
<evidence type="ECO:0000259" key="6">
    <source>
        <dbReference type="Pfam" id="PF25917"/>
    </source>
</evidence>
<dbReference type="GO" id="GO:0022857">
    <property type="term" value="F:transmembrane transporter activity"/>
    <property type="evidence" value="ECO:0007669"/>
    <property type="project" value="InterPro"/>
</dbReference>
<comment type="similarity">
    <text evidence="2">Belongs to the membrane fusion protein (MFP) (TC 8.A.1) family.</text>
</comment>
<comment type="subcellular location">
    <subcellularLocation>
        <location evidence="1">Cell envelope</location>
    </subcellularLocation>
</comment>
<evidence type="ECO:0000313" key="9">
    <source>
        <dbReference type="EMBL" id="MBB6505885.1"/>
    </source>
</evidence>
<name>A0A7X0JE51_9SPHN</name>
<gene>
    <name evidence="9" type="ORF">F4693_002882</name>
</gene>
<feature type="region of interest" description="Disordered" evidence="3">
    <location>
        <begin position="380"/>
        <end position="409"/>
    </location>
</feature>